<dbReference type="AlphaFoldDB" id="A0A7R9KY13"/>
<dbReference type="OrthoDB" id="7880149at2759"/>
<protein>
    <submittedName>
        <fullName evidence="2">Uncharacterized protein</fullName>
    </submittedName>
</protein>
<dbReference type="EMBL" id="CAJPIZ010009579">
    <property type="protein sequence ID" value="CAG2111929.1"/>
    <property type="molecule type" value="Genomic_DNA"/>
</dbReference>
<evidence type="ECO:0000313" key="2">
    <source>
        <dbReference type="EMBL" id="CAD7631499.1"/>
    </source>
</evidence>
<name>A0A7R9KY13_9ACAR</name>
<reference evidence="2" key="1">
    <citation type="submission" date="2020-11" db="EMBL/GenBank/DDBJ databases">
        <authorList>
            <person name="Tran Van P."/>
        </authorList>
    </citation>
    <scope>NUCLEOTIDE SEQUENCE</scope>
</reference>
<keyword evidence="3" id="KW-1185">Reference proteome</keyword>
<feature type="compositionally biased region" description="Acidic residues" evidence="1">
    <location>
        <begin position="44"/>
        <end position="56"/>
    </location>
</feature>
<gene>
    <name evidence="2" type="ORF">OSB1V03_LOCUS11908</name>
</gene>
<dbReference type="EMBL" id="OC864154">
    <property type="protein sequence ID" value="CAD7631499.1"/>
    <property type="molecule type" value="Genomic_DNA"/>
</dbReference>
<accession>A0A7R9KY13</accession>
<dbReference type="Proteomes" id="UP000759131">
    <property type="component" value="Unassembled WGS sequence"/>
</dbReference>
<evidence type="ECO:0000256" key="1">
    <source>
        <dbReference type="SAM" id="MobiDB-lite"/>
    </source>
</evidence>
<organism evidence="2">
    <name type="scientific">Medioppia subpectinata</name>
    <dbReference type="NCBI Taxonomy" id="1979941"/>
    <lineage>
        <taxon>Eukaryota</taxon>
        <taxon>Metazoa</taxon>
        <taxon>Ecdysozoa</taxon>
        <taxon>Arthropoda</taxon>
        <taxon>Chelicerata</taxon>
        <taxon>Arachnida</taxon>
        <taxon>Acari</taxon>
        <taxon>Acariformes</taxon>
        <taxon>Sarcoptiformes</taxon>
        <taxon>Oribatida</taxon>
        <taxon>Brachypylina</taxon>
        <taxon>Oppioidea</taxon>
        <taxon>Oppiidae</taxon>
        <taxon>Medioppia</taxon>
    </lineage>
</organism>
<feature type="region of interest" description="Disordered" evidence="1">
    <location>
        <begin position="30"/>
        <end position="61"/>
    </location>
</feature>
<proteinExistence type="predicted"/>
<evidence type="ECO:0000313" key="3">
    <source>
        <dbReference type="Proteomes" id="UP000759131"/>
    </source>
</evidence>
<sequence length="264" mass="28766">MDSMKIWTNWVTTKSIDSSVFVRYIGADSGGTGRRQDSGSSGDSTDEDTAEEDVESLLESPENCVQLSAPTTTTDTEARIECKLFVQTLDDGVGGDGAEDVVTRVDSYSLLCSAKVLEIHGNDTQEYIQTVFNELVDECDGLSMYRSDYHFKEPLKEFTITFKSFNELWIYGLVVRLIRVKQSSVVKPSGDHSGIASLFGMLSMFGKASNASSALSPELMARLAALKTTDDSVVQKDTASSDSKLIAIKMALICGDISTKSLRN</sequence>